<dbReference type="Pfam" id="PF13432">
    <property type="entry name" value="TPR_16"/>
    <property type="match status" value="1"/>
</dbReference>
<evidence type="ECO:0000256" key="1">
    <source>
        <dbReference type="ARBA" id="ARBA00022737"/>
    </source>
</evidence>
<keyword evidence="4" id="KW-0812">Transmembrane</keyword>
<dbReference type="KEGG" id="mri:Mal4_22920"/>
<dbReference type="SMART" id="SM00028">
    <property type="entry name" value="TPR"/>
    <property type="match status" value="5"/>
</dbReference>
<dbReference type="RefSeq" id="WP_145369303.1">
    <property type="nucleotide sequence ID" value="NZ_CP036275.1"/>
</dbReference>
<sequence length="456" mass="51157" precursor="true">MTVDTAEPVIPTRRRARYWLFGLLLLAGAGGLLWGSRGLAHLALWRGREAARNHDWRTAESWLAEAQSWHPLGGESTFAWARLNRRLGRIDVMSSALQDAADAGFSPRKLQREVWLAEAQSGRMQSLDAKLGNLLVAGEDLPAICEAYVLGCLLNYRLNDALRLLDLWQADFPDDPQPHYLRGRLIEHSTDFEGAANEYRRAVELASGHGAATYNLGRALLALQNTKEALRAYEQATPILYAPQPGLVGQAHCLRLLGRLDEARSRLDEALASPADDPEVAWRLAGEPVDAAASRVPAEYGHVELAAENYPEAEKWLRQALEADPHGWRNRYSLATALRQQGKTEEAAAHSERVEATKQALAECDRLIVKLRKVPDDVEARFTLGRTFLQHVSEKQGVVWLRSVLDHDPQHQPTHRLLADFYRDHADENPEFAALADYHRRQLQADQEPQDVTEDE</sequence>
<dbReference type="Gene3D" id="1.25.40.10">
    <property type="entry name" value="Tetratricopeptide repeat domain"/>
    <property type="match status" value="2"/>
</dbReference>
<name>A0A517Z667_9PLAN</name>
<reference evidence="5 6" key="1">
    <citation type="submission" date="2019-02" db="EMBL/GenBank/DDBJ databases">
        <title>Deep-cultivation of Planctomycetes and their phenomic and genomic characterization uncovers novel biology.</title>
        <authorList>
            <person name="Wiegand S."/>
            <person name="Jogler M."/>
            <person name="Boedeker C."/>
            <person name="Pinto D."/>
            <person name="Vollmers J."/>
            <person name="Rivas-Marin E."/>
            <person name="Kohn T."/>
            <person name="Peeters S.H."/>
            <person name="Heuer A."/>
            <person name="Rast P."/>
            <person name="Oberbeckmann S."/>
            <person name="Bunk B."/>
            <person name="Jeske O."/>
            <person name="Meyerdierks A."/>
            <person name="Storesund J.E."/>
            <person name="Kallscheuer N."/>
            <person name="Luecker S."/>
            <person name="Lage O.M."/>
            <person name="Pohl T."/>
            <person name="Merkel B.J."/>
            <person name="Hornburger P."/>
            <person name="Mueller R.-W."/>
            <person name="Bruemmer F."/>
            <person name="Labrenz M."/>
            <person name="Spormann A.M."/>
            <person name="Op den Camp H."/>
            <person name="Overmann J."/>
            <person name="Amann R."/>
            <person name="Jetten M.S.M."/>
            <person name="Mascher T."/>
            <person name="Medema M.H."/>
            <person name="Devos D.P."/>
            <person name="Kaster A.-K."/>
            <person name="Ovreas L."/>
            <person name="Rohde M."/>
            <person name="Galperin M.Y."/>
            <person name="Jogler C."/>
        </authorList>
    </citation>
    <scope>NUCLEOTIDE SEQUENCE [LARGE SCALE GENOMIC DNA]</scope>
    <source>
        <strain evidence="5 6">Mal4</strain>
    </source>
</reference>
<evidence type="ECO:0000256" key="4">
    <source>
        <dbReference type="SAM" id="Phobius"/>
    </source>
</evidence>
<accession>A0A517Z667</accession>
<proteinExistence type="predicted"/>
<keyword evidence="1" id="KW-0677">Repeat</keyword>
<keyword evidence="4" id="KW-0472">Membrane</keyword>
<keyword evidence="2 3" id="KW-0802">TPR repeat</keyword>
<keyword evidence="4" id="KW-1133">Transmembrane helix</keyword>
<gene>
    <name evidence="5" type="ORF">Mal4_22920</name>
</gene>
<feature type="repeat" description="TPR" evidence="3">
    <location>
        <begin position="294"/>
        <end position="327"/>
    </location>
</feature>
<dbReference type="Pfam" id="PF14559">
    <property type="entry name" value="TPR_19"/>
    <property type="match status" value="1"/>
</dbReference>
<evidence type="ECO:0000256" key="3">
    <source>
        <dbReference type="PROSITE-ProRule" id="PRU00339"/>
    </source>
</evidence>
<dbReference type="PANTHER" id="PTHR45586:SF1">
    <property type="entry name" value="LIPOPOLYSACCHARIDE ASSEMBLY PROTEIN B"/>
    <property type="match status" value="1"/>
</dbReference>
<dbReference type="InterPro" id="IPR019734">
    <property type="entry name" value="TPR_rpt"/>
</dbReference>
<dbReference type="PANTHER" id="PTHR45586">
    <property type="entry name" value="TPR REPEAT-CONTAINING PROTEIN PA4667"/>
    <property type="match status" value="1"/>
</dbReference>
<evidence type="ECO:0000256" key="2">
    <source>
        <dbReference type="ARBA" id="ARBA00022803"/>
    </source>
</evidence>
<dbReference type="Proteomes" id="UP000320496">
    <property type="component" value="Chromosome"/>
</dbReference>
<feature type="transmembrane region" description="Helical" evidence="4">
    <location>
        <begin position="18"/>
        <end position="36"/>
    </location>
</feature>
<protein>
    <submittedName>
        <fullName evidence="5">Tetratricopeptide repeat protein</fullName>
    </submittedName>
</protein>
<evidence type="ECO:0000313" key="5">
    <source>
        <dbReference type="EMBL" id="QDU37973.1"/>
    </source>
</evidence>
<dbReference type="OrthoDB" id="265874at2"/>
<dbReference type="PROSITE" id="PS50005">
    <property type="entry name" value="TPR"/>
    <property type="match status" value="1"/>
</dbReference>
<evidence type="ECO:0000313" key="6">
    <source>
        <dbReference type="Proteomes" id="UP000320496"/>
    </source>
</evidence>
<keyword evidence="6" id="KW-1185">Reference proteome</keyword>
<dbReference type="InterPro" id="IPR051012">
    <property type="entry name" value="CellSynth/LPSAsmb/PSIAsmb"/>
</dbReference>
<dbReference type="InterPro" id="IPR011990">
    <property type="entry name" value="TPR-like_helical_dom_sf"/>
</dbReference>
<dbReference type="AlphaFoldDB" id="A0A517Z667"/>
<dbReference type="SUPFAM" id="SSF48452">
    <property type="entry name" value="TPR-like"/>
    <property type="match status" value="2"/>
</dbReference>
<organism evidence="5 6">
    <name type="scientific">Maioricimonas rarisocia</name>
    <dbReference type="NCBI Taxonomy" id="2528026"/>
    <lineage>
        <taxon>Bacteria</taxon>
        <taxon>Pseudomonadati</taxon>
        <taxon>Planctomycetota</taxon>
        <taxon>Planctomycetia</taxon>
        <taxon>Planctomycetales</taxon>
        <taxon>Planctomycetaceae</taxon>
        <taxon>Maioricimonas</taxon>
    </lineage>
</organism>
<dbReference type="EMBL" id="CP036275">
    <property type="protein sequence ID" value="QDU37973.1"/>
    <property type="molecule type" value="Genomic_DNA"/>
</dbReference>